<dbReference type="Proteomes" id="UP000015104">
    <property type="component" value="Unassembled WGS sequence"/>
</dbReference>
<proteinExistence type="predicted"/>
<protein>
    <submittedName>
        <fullName evidence="1">Uncharacterized protein</fullName>
    </submittedName>
</protein>
<accession>T1KIM5</accession>
<keyword evidence="2" id="KW-1185">Reference proteome</keyword>
<organism evidence="1 2">
    <name type="scientific">Tetranychus urticae</name>
    <name type="common">Two-spotted spider mite</name>
    <dbReference type="NCBI Taxonomy" id="32264"/>
    <lineage>
        <taxon>Eukaryota</taxon>
        <taxon>Metazoa</taxon>
        <taxon>Ecdysozoa</taxon>
        <taxon>Arthropoda</taxon>
        <taxon>Chelicerata</taxon>
        <taxon>Arachnida</taxon>
        <taxon>Acari</taxon>
        <taxon>Acariformes</taxon>
        <taxon>Trombidiformes</taxon>
        <taxon>Prostigmata</taxon>
        <taxon>Eleutherengona</taxon>
        <taxon>Raphignathae</taxon>
        <taxon>Tetranychoidea</taxon>
        <taxon>Tetranychidae</taxon>
        <taxon>Tetranychus</taxon>
    </lineage>
</organism>
<reference evidence="2" key="1">
    <citation type="submission" date="2011-08" db="EMBL/GenBank/DDBJ databases">
        <authorList>
            <person name="Rombauts S."/>
        </authorList>
    </citation>
    <scope>NUCLEOTIDE SEQUENCE</scope>
    <source>
        <strain evidence="2">London</strain>
    </source>
</reference>
<reference evidence="1" key="2">
    <citation type="submission" date="2015-06" db="UniProtKB">
        <authorList>
            <consortium name="EnsemblMetazoa"/>
        </authorList>
    </citation>
    <scope>IDENTIFICATION</scope>
</reference>
<evidence type="ECO:0000313" key="1">
    <source>
        <dbReference type="EnsemblMetazoa" id="tetur12g01900.1"/>
    </source>
</evidence>
<dbReference type="EMBL" id="CAEY01000114">
    <property type="status" value="NOT_ANNOTATED_CDS"/>
    <property type="molecule type" value="Genomic_DNA"/>
</dbReference>
<dbReference type="AlphaFoldDB" id="T1KIM5"/>
<sequence length="28" mass="3183">MALEIQDVVTIIPLLFNLECPFDNHLAL</sequence>
<dbReference type="EnsemblMetazoa" id="tetur12g01900.1">
    <property type="protein sequence ID" value="tetur12g01900.1"/>
    <property type="gene ID" value="tetur12g01900"/>
</dbReference>
<name>T1KIM5_TETUR</name>
<dbReference type="HOGENOM" id="CLU_3413366_0_0_1"/>
<evidence type="ECO:0000313" key="2">
    <source>
        <dbReference type="Proteomes" id="UP000015104"/>
    </source>
</evidence>